<evidence type="ECO:0000313" key="4">
    <source>
        <dbReference type="Proteomes" id="UP001597183"/>
    </source>
</evidence>
<dbReference type="CDD" id="cd23451">
    <property type="entry name" value="beta-trefoil_Ricin_laminarinase"/>
    <property type="match status" value="1"/>
</dbReference>
<evidence type="ECO:0000313" key="3">
    <source>
        <dbReference type="EMBL" id="MFD1364287.1"/>
    </source>
</evidence>
<feature type="region of interest" description="Disordered" evidence="1">
    <location>
        <begin position="163"/>
        <end position="184"/>
    </location>
</feature>
<dbReference type="PROSITE" id="PS50231">
    <property type="entry name" value="RICIN_B_LECTIN"/>
    <property type="match status" value="1"/>
</dbReference>
<reference evidence="4" key="1">
    <citation type="journal article" date="2019" name="Int. J. Syst. Evol. Microbiol.">
        <title>The Global Catalogue of Microorganisms (GCM) 10K type strain sequencing project: providing services to taxonomists for standard genome sequencing and annotation.</title>
        <authorList>
            <consortium name="The Broad Institute Genomics Platform"/>
            <consortium name="The Broad Institute Genome Sequencing Center for Infectious Disease"/>
            <person name="Wu L."/>
            <person name="Ma J."/>
        </authorList>
    </citation>
    <scope>NUCLEOTIDE SEQUENCE [LARGE SCALE GENOMIC DNA]</scope>
    <source>
        <strain evidence="4">CCM 7526</strain>
    </source>
</reference>
<name>A0ABW4A2E0_9ACTN</name>
<dbReference type="InterPro" id="IPR035992">
    <property type="entry name" value="Ricin_B-like_lectins"/>
</dbReference>
<dbReference type="EMBL" id="JBHTMK010000005">
    <property type="protein sequence ID" value="MFD1364287.1"/>
    <property type="molecule type" value="Genomic_DNA"/>
</dbReference>
<evidence type="ECO:0000256" key="1">
    <source>
        <dbReference type="SAM" id="MobiDB-lite"/>
    </source>
</evidence>
<dbReference type="CDD" id="cd23669">
    <property type="entry name" value="GH55_SacteLam55A-like"/>
    <property type="match status" value="1"/>
</dbReference>
<feature type="domain" description="Ricin B lectin" evidence="2">
    <location>
        <begin position="37"/>
        <end position="166"/>
    </location>
</feature>
<evidence type="ECO:0000259" key="2">
    <source>
        <dbReference type="SMART" id="SM00458"/>
    </source>
</evidence>
<feature type="compositionally biased region" description="Pro residues" evidence="1">
    <location>
        <begin position="173"/>
        <end position="183"/>
    </location>
</feature>
<dbReference type="Gene3D" id="2.80.10.50">
    <property type="match status" value="2"/>
</dbReference>
<dbReference type="SMART" id="SM00458">
    <property type="entry name" value="RICIN"/>
    <property type="match status" value="1"/>
</dbReference>
<dbReference type="Pfam" id="PF00652">
    <property type="entry name" value="Ricin_B_lectin"/>
    <property type="match status" value="1"/>
</dbReference>
<dbReference type="Proteomes" id="UP001597183">
    <property type="component" value="Unassembled WGS sequence"/>
</dbReference>
<dbReference type="SUPFAM" id="SSF50370">
    <property type="entry name" value="Ricin B-like lectins"/>
    <property type="match status" value="1"/>
</dbReference>
<dbReference type="InterPro" id="IPR059186">
    <property type="entry name" value="SACTE_4363"/>
</dbReference>
<dbReference type="InterPro" id="IPR000772">
    <property type="entry name" value="Ricin_B_lectin"/>
</dbReference>
<sequence>MPLTGIPSIRRRLLTVATTAAVVTGLGILGITSASAASAGSLVGAGSGKCLDVANGSTADGAAIHIWTCYSTVTSQRWTLADNGQVQAQGKCLDVADNGTADGSLTHLWTCYDSVNTQKWSLNSSGALVNQASGKCLDVQNNGTADGSRLQIWACAGSANQRWTLSGGTTTPPTTPPTNPPTDTPVTNPDLGPNVSVFDPSMAASTIQNRLNTVFNQQVTNQFGSQRYALLFKPGTYNVDANVGFFTQVAGLGLVPGQTTINGRVHVEADWWPDGSQNATQNFWRSAEGLAVNPTGGQDRWSVSQAAPYRRMHVRGNLALSDGGWSSGGWISDTKIDGQIDSGTQQQWITRNSQIGSWTGRNWNQVFVGVQGAPATSFPNPPYTNIGQAPVVREKPYLYVDSAGAYRVFVPALRRNTSGITWASGSPAGESMSLSRFYIVRPGDTAANINAALAAGNNLLVTPGTYNINQTINVTRADTVVLGLGLATFVPQNGIVPMRVADVDGVKVAGIMFDAGTTNSPLLMEVGPTGSSTDHSANPTSLHDVFFRIGGSIAGKATVSLQVNSDDVIGDHTWIWRADHGNNGTVGWNINTADTGLIVNGDDMTFYGLFVEHYQKYQTIWNGENGRTYFYQNEMPYDPPNQAAYMNGSTRGYAAYKVADAVNNHQAYGLGSYAYFNVNPSVVNERAFEVPNKAGVRFNSMVTVSLGGTGTINRIINNTGATVNSGSQVAYLVTGP</sequence>
<gene>
    <name evidence="3" type="ORF">ACFQ5G_02895</name>
</gene>
<accession>A0ABW4A2E0</accession>
<dbReference type="RefSeq" id="WP_317791766.1">
    <property type="nucleotide sequence ID" value="NZ_AP028461.1"/>
</dbReference>
<dbReference type="PROSITE" id="PS51318">
    <property type="entry name" value="TAT"/>
    <property type="match status" value="1"/>
</dbReference>
<dbReference type="InterPro" id="IPR006311">
    <property type="entry name" value="TAT_signal"/>
</dbReference>
<keyword evidence="4" id="KW-1185">Reference proteome</keyword>
<organism evidence="3 4">
    <name type="scientific">Actinoplanes sichuanensis</name>
    <dbReference type="NCBI Taxonomy" id="512349"/>
    <lineage>
        <taxon>Bacteria</taxon>
        <taxon>Bacillati</taxon>
        <taxon>Actinomycetota</taxon>
        <taxon>Actinomycetes</taxon>
        <taxon>Micromonosporales</taxon>
        <taxon>Micromonosporaceae</taxon>
        <taxon>Actinoplanes</taxon>
    </lineage>
</organism>
<protein>
    <submittedName>
        <fullName evidence="3">Ricin-type beta-trefoil lectin domain protein</fullName>
    </submittedName>
</protein>
<comment type="caution">
    <text evidence="3">The sequence shown here is derived from an EMBL/GenBank/DDBJ whole genome shotgun (WGS) entry which is preliminary data.</text>
</comment>
<proteinExistence type="predicted"/>